<organism evidence="1 2">
    <name type="scientific">Canavalia gladiata</name>
    <name type="common">Sword bean</name>
    <name type="synonym">Dolichos gladiatus</name>
    <dbReference type="NCBI Taxonomy" id="3824"/>
    <lineage>
        <taxon>Eukaryota</taxon>
        <taxon>Viridiplantae</taxon>
        <taxon>Streptophyta</taxon>
        <taxon>Embryophyta</taxon>
        <taxon>Tracheophyta</taxon>
        <taxon>Spermatophyta</taxon>
        <taxon>Magnoliopsida</taxon>
        <taxon>eudicotyledons</taxon>
        <taxon>Gunneridae</taxon>
        <taxon>Pentapetalae</taxon>
        <taxon>rosids</taxon>
        <taxon>fabids</taxon>
        <taxon>Fabales</taxon>
        <taxon>Fabaceae</taxon>
        <taxon>Papilionoideae</taxon>
        <taxon>50 kb inversion clade</taxon>
        <taxon>NPAAA clade</taxon>
        <taxon>indigoferoid/millettioid clade</taxon>
        <taxon>Phaseoleae</taxon>
        <taxon>Canavalia</taxon>
    </lineage>
</organism>
<keyword evidence="2" id="KW-1185">Reference proteome</keyword>
<reference evidence="1 2" key="1">
    <citation type="submission" date="2024-01" db="EMBL/GenBank/DDBJ databases">
        <title>The genomes of 5 underutilized Papilionoideae crops provide insights into root nodulation and disease resistanc.</title>
        <authorList>
            <person name="Jiang F."/>
        </authorList>
    </citation>
    <scope>NUCLEOTIDE SEQUENCE [LARGE SCALE GENOMIC DNA]</scope>
    <source>
        <strain evidence="1">LVBAO_FW01</strain>
        <tissue evidence="1">Leaves</tissue>
    </source>
</reference>
<gene>
    <name evidence="1" type="ORF">VNO77_30924</name>
</gene>
<dbReference type="AlphaFoldDB" id="A0AAN9Q4G1"/>
<protein>
    <submittedName>
        <fullName evidence="1">Uncharacterized protein</fullName>
    </submittedName>
</protein>
<evidence type="ECO:0000313" key="1">
    <source>
        <dbReference type="EMBL" id="KAK7320944.1"/>
    </source>
</evidence>
<sequence>MYKQNNILPTDGGKTFTSKDMVKETLFTTLEEGEIITPPRINLDQEPILIPNHSGNHEVAFGAMLLAKEVANHVSIVSNHWIQLQGYYMSDLTAERINELGNMDYDPAVLEWKILNDISQSAMTLMLHLGRIEPQDVARNNAVGVMAKVITGD</sequence>
<evidence type="ECO:0000313" key="2">
    <source>
        <dbReference type="Proteomes" id="UP001367508"/>
    </source>
</evidence>
<dbReference type="Proteomes" id="UP001367508">
    <property type="component" value="Unassembled WGS sequence"/>
</dbReference>
<comment type="caution">
    <text evidence="1">The sequence shown here is derived from an EMBL/GenBank/DDBJ whole genome shotgun (WGS) entry which is preliminary data.</text>
</comment>
<dbReference type="EMBL" id="JAYMYQ010000007">
    <property type="protein sequence ID" value="KAK7320944.1"/>
    <property type="molecule type" value="Genomic_DNA"/>
</dbReference>
<name>A0AAN9Q4G1_CANGL</name>
<proteinExistence type="predicted"/>
<accession>A0AAN9Q4G1</accession>